<dbReference type="RefSeq" id="WP_289268762.1">
    <property type="nucleotide sequence ID" value="NZ_OX365700.1"/>
</dbReference>
<dbReference type="AlphaFoldDB" id="A0AA86T802"/>
<gene>
    <name evidence="1" type="ORF">DNFV4_02437</name>
</gene>
<dbReference type="Proteomes" id="UP001179121">
    <property type="component" value="Chromosome"/>
</dbReference>
<protein>
    <submittedName>
        <fullName evidence="1">Uncharacterized protein</fullName>
    </submittedName>
</protein>
<sequence length="67" mass="7746">MDGTKPLIHLVNRTINLHRILYCERQVYQDEWTVKVFLTGQTTPLVLCQAEAKLFWSHLEGMSTTLG</sequence>
<dbReference type="EMBL" id="OX365700">
    <property type="protein sequence ID" value="CAI4032013.1"/>
    <property type="molecule type" value="Genomic_DNA"/>
</dbReference>
<accession>A0AA86T802</accession>
<reference evidence="1" key="1">
    <citation type="submission" date="2022-10" db="EMBL/GenBank/DDBJ databases">
        <authorList>
            <person name="Koch H."/>
        </authorList>
    </citation>
    <scope>NUCLEOTIDE SEQUENCE</scope>
    <source>
        <strain evidence="1">DNF</strain>
    </source>
</reference>
<keyword evidence="2" id="KW-1185">Reference proteome</keyword>
<organism evidence="1 2">
    <name type="scientific">Nitrospira tepida</name>
    <dbReference type="NCBI Taxonomy" id="2973512"/>
    <lineage>
        <taxon>Bacteria</taxon>
        <taxon>Pseudomonadati</taxon>
        <taxon>Nitrospirota</taxon>
        <taxon>Nitrospiria</taxon>
        <taxon>Nitrospirales</taxon>
        <taxon>Nitrospiraceae</taxon>
        <taxon>Nitrospira</taxon>
    </lineage>
</organism>
<evidence type="ECO:0000313" key="2">
    <source>
        <dbReference type="Proteomes" id="UP001179121"/>
    </source>
</evidence>
<evidence type="ECO:0000313" key="1">
    <source>
        <dbReference type="EMBL" id="CAI4032013.1"/>
    </source>
</evidence>
<name>A0AA86T802_9BACT</name>
<dbReference type="KEGG" id="nti:DNFV4_02437"/>
<proteinExistence type="predicted"/>